<sequence>MRVLVIGAHHGLGAVILRRAGAAGHDAAPFEGDLFAGEALARSVARQEAVISTLGPRRDSPADLCAQGASRIIAAMQRAGARRLISVSGAMVGEDARLGLVYRLIRAQVPGAILADMRRAEALVRGSGLDWTLVRPVRLTDGKGRGRWRADPGARVGGLARIAREDVAQAMLAALEDPATHGQALLLQG</sequence>
<dbReference type="SUPFAM" id="SSF51735">
    <property type="entry name" value="NAD(P)-binding Rossmann-fold domains"/>
    <property type="match status" value="1"/>
</dbReference>
<feature type="domain" description="NAD(P)-binding" evidence="1">
    <location>
        <begin position="26"/>
        <end position="178"/>
    </location>
</feature>
<dbReference type="RefSeq" id="WP_107752319.1">
    <property type="nucleotide sequence ID" value="NZ_QBKF01000007.1"/>
</dbReference>
<reference evidence="2 3" key="1">
    <citation type="journal article" date="2011" name="Syst. Appl. Microbiol.">
        <title>Defluviimonas denitrificans gen. nov., sp. nov., and Pararhodobacter aggregans gen. nov., sp. nov., non-phototrophic Rhodobacteraceae from the biofilter of a marine aquaculture.</title>
        <authorList>
            <person name="Foesel B.U."/>
            <person name="Drake H.L."/>
            <person name="Schramm A."/>
        </authorList>
    </citation>
    <scope>NUCLEOTIDE SEQUENCE [LARGE SCALE GENOMIC DNA]</scope>
    <source>
        <strain evidence="2 3">D1-19</strain>
    </source>
</reference>
<evidence type="ECO:0000313" key="2">
    <source>
        <dbReference type="EMBL" id="PVE46747.1"/>
    </source>
</evidence>
<evidence type="ECO:0000259" key="1">
    <source>
        <dbReference type="Pfam" id="PF13460"/>
    </source>
</evidence>
<dbReference type="PANTHER" id="PTHR15020">
    <property type="entry name" value="FLAVIN REDUCTASE-RELATED"/>
    <property type="match status" value="1"/>
</dbReference>
<dbReference type="InterPro" id="IPR016040">
    <property type="entry name" value="NAD(P)-bd_dom"/>
</dbReference>
<organism evidence="2 3">
    <name type="scientific">Pararhodobacter aggregans</name>
    <dbReference type="NCBI Taxonomy" id="404875"/>
    <lineage>
        <taxon>Bacteria</taxon>
        <taxon>Pseudomonadati</taxon>
        <taxon>Pseudomonadota</taxon>
        <taxon>Alphaproteobacteria</taxon>
        <taxon>Rhodobacterales</taxon>
        <taxon>Paracoccaceae</taxon>
        <taxon>Pararhodobacter</taxon>
    </lineage>
</organism>
<dbReference type="Proteomes" id="UP000244810">
    <property type="component" value="Unassembled WGS sequence"/>
</dbReference>
<protein>
    <recommendedName>
        <fullName evidence="1">NAD(P)-binding domain-containing protein</fullName>
    </recommendedName>
</protein>
<proteinExistence type="predicted"/>
<dbReference type="PANTHER" id="PTHR15020:SF50">
    <property type="entry name" value="UPF0659 PROTEIN YMR090W"/>
    <property type="match status" value="1"/>
</dbReference>
<dbReference type="EMBL" id="QDDR01000007">
    <property type="protein sequence ID" value="PVE46747.1"/>
    <property type="molecule type" value="Genomic_DNA"/>
</dbReference>
<dbReference type="InterPro" id="IPR036291">
    <property type="entry name" value="NAD(P)-bd_dom_sf"/>
</dbReference>
<dbReference type="OrthoDB" id="7419852at2"/>
<dbReference type="AlphaFoldDB" id="A0A2T7UQ02"/>
<keyword evidence="3" id="KW-1185">Reference proteome</keyword>
<name>A0A2T7UQ02_9RHOB</name>
<comment type="caution">
    <text evidence="2">The sequence shown here is derived from an EMBL/GenBank/DDBJ whole genome shotgun (WGS) entry which is preliminary data.</text>
</comment>
<dbReference type="Pfam" id="PF13460">
    <property type="entry name" value="NAD_binding_10"/>
    <property type="match status" value="1"/>
</dbReference>
<evidence type="ECO:0000313" key="3">
    <source>
        <dbReference type="Proteomes" id="UP000244810"/>
    </source>
</evidence>
<gene>
    <name evidence="2" type="ORF">DDE23_13740</name>
</gene>
<dbReference type="Gene3D" id="3.40.50.720">
    <property type="entry name" value="NAD(P)-binding Rossmann-like Domain"/>
    <property type="match status" value="1"/>
</dbReference>
<accession>A0A2T7UQ02</accession>